<dbReference type="Proteomes" id="UP000008461">
    <property type="component" value="Chromosome"/>
</dbReference>
<keyword evidence="3" id="KW-1185">Reference proteome</keyword>
<dbReference type="InterPro" id="IPR050312">
    <property type="entry name" value="IolE/XylAMocC-like"/>
</dbReference>
<dbReference type="RefSeq" id="WP_013763760.1">
    <property type="nucleotide sequence ID" value="NC_015510.1"/>
</dbReference>
<dbReference type="eggNOG" id="COG1082">
    <property type="taxonomic scope" value="Bacteria"/>
</dbReference>
<dbReference type="Pfam" id="PF01261">
    <property type="entry name" value="AP_endonuc_2"/>
    <property type="match status" value="1"/>
</dbReference>
<dbReference type="PANTHER" id="PTHR12110">
    <property type="entry name" value="HYDROXYPYRUVATE ISOMERASE"/>
    <property type="match status" value="1"/>
</dbReference>
<dbReference type="KEGG" id="hhy:Halhy_1311"/>
<accession>F4KV40</accession>
<dbReference type="SUPFAM" id="SSF51658">
    <property type="entry name" value="Xylose isomerase-like"/>
    <property type="match status" value="1"/>
</dbReference>
<dbReference type="OrthoDB" id="256906at2"/>
<reference evidence="2 3" key="1">
    <citation type="journal article" date="2011" name="Stand. Genomic Sci.">
        <title>Complete genome sequence of Haliscomenobacter hydrossis type strain (O).</title>
        <authorList>
            <consortium name="US DOE Joint Genome Institute (JGI-PGF)"/>
            <person name="Daligault H."/>
            <person name="Lapidus A."/>
            <person name="Zeytun A."/>
            <person name="Nolan M."/>
            <person name="Lucas S."/>
            <person name="Del Rio T.G."/>
            <person name="Tice H."/>
            <person name="Cheng J.F."/>
            <person name="Tapia R."/>
            <person name="Han C."/>
            <person name="Goodwin L."/>
            <person name="Pitluck S."/>
            <person name="Liolios K."/>
            <person name="Pagani I."/>
            <person name="Ivanova N."/>
            <person name="Huntemann M."/>
            <person name="Mavromatis K."/>
            <person name="Mikhailova N."/>
            <person name="Pati A."/>
            <person name="Chen A."/>
            <person name="Palaniappan K."/>
            <person name="Land M."/>
            <person name="Hauser L."/>
            <person name="Brambilla E.M."/>
            <person name="Rohde M."/>
            <person name="Verbarg S."/>
            <person name="Goker M."/>
            <person name="Bristow J."/>
            <person name="Eisen J.A."/>
            <person name="Markowitz V."/>
            <person name="Hugenholtz P."/>
            <person name="Kyrpides N.C."/>
            <person name="Klenk H.P."/>
            <person name="Woyke T."/>
        </authorList>
    </citation>
    <scope>NUCLEOTIDE SEQUENCE [LARGE SCALE GENOMIC DNA]</scope>
    <source>
        <strain evidence="3">ATCC 27775 / DSM 1100 / LMG 10767 / O</strain>
    </source>
</reference>
<proteinExistence type="predicted"/>
<dbReference type="AlphaFoldDB" id="F4KV40"/>
<dbReference type="GO" id="GO:0016853">
    <property type="term" value="F:isomerase activity"/>
    <property type="evidence" value="ECO:0007669"/>
    <property type="project" value="UniProtKB-KW"/>
</dbReference>
<name>F4KV40_HALH1</name>
<sequence length="268" mass="30272">MKLGLSTYSFPWAFGVPILGYSPRMSLSDLLHFAHEHKVERVQVGDNCPLHHMTLANLEHLTQLVGHLGIQIEVGTRRLSIENLENYLAFAHIFRSSFLRVVIDDLNYCPDPDQIRAIILKMLPAFKAAGVVLAIENHDRFPARVLRNIIEQTDPEWVGICLDTANSLGANEGIQTVLETLAPYTVNLHLKDIRIQRWPHLMGFRVEGCPAGQGVLNCPEIIAELKKYPRCESLTLELWSSPQHTEAETLQNEHNGVLESLDYLKTIL</sequence>
<gene>
    <name evidence="2" type="ordered locus">Halhy_1311</name>
</gene>
<evidence type="ECO:0000313" key="2">
    <source>
        <dbReference type="EMBL" id="AEE49206.1"/>
    </source>
</evidence>
<dbReference type="EMBL" id="CP002691">
    <property type="protein sequence ID" value="AEE49206.1"/>
    <property type="molecule type" value="Genomic_DNA"/>
</dbReference>
<dbReference type="InterPro" id="IPR036237">
    <property type="entry name" value="Xyl_isomerase-like_sf"/>
</dbReference>
<dbReference type="PANTHER" id="PTHR12110:SF53">
    <property type="entry name" value="BLR5974 PROTEIN"/>
    <property type="match status" value="1"/>
</dbReference>
<keyword evidence="2" id="KW-0413">Isomerase</keyword>
<dbReference type="HOGENOM" id="CLU_076042_0_0_10"/>
<evidence type="ECO:0000259" key="1">
    <source>
        <dbReference type="Pfam" id="PF01261"/>
    </source>
</evidence>
<dbReference type="InterPro" id="IPR013022">
    <property type="entry name" value="Xyl_isomerase-like_TIM-brl"/>
</dbReference>
<dbReference type="Gene3D" id="3.20.20.150">
    <property type="entry name" value="Divalent-metal-dependent TIM barrel enzymes"/>
    <property type="match status" value="1"/>
</dbReference>
<organism evidence="2 3">
    <name type="scientific">Haliscomenobacter hydrossis (strain ATCC 27775 / DSM 1100 / LMG 10767 / O)</name>
    <dbReference type="NCBI Taxonomy" id="760192"/>
    <lineage>
        <taxon>Bacteria</taxon>
        <taxon>Pseudomonadati</taxon>
        <taxon>Bacteroidota</taxon>
        <taxon>Saprospiria</taxon>
        <taxon>Saprospirales</taxon>
        <taxon>Haliscomenobacteraceae</taxon>
        <taxon>Haliscomenobacter</taxon>
    </lineage>
</organism>
<feature type="domain" description="Xylose isomerase-like TIM barrel" evidence="1">
    <location>
        <begin position="77"/>
        <end position="266"/>
    </location>
</feature>
<reference key="2">
    <citation type="submission" date="2011-04" db="EMBL/GenBank/DDBJ databases">
        <title>Complete sequence of chromosome of Haliscomenobacter hydrossis DSM 1100.</title>
        <authorList>
            <consortium name="US DOE Joint Genome Institute (JGI-PGF)"/>
            <person name="Lucas S."/>
            <person name="Han J."/>
            <person name="Lapidus A."/>
            <person name="Bruce D."/>
            <person name="Goodwin L."/>
            <person name="Pitluck S."/>
            <person name="Peters L."/>
            <person name="Kyrpides N."/>
            <person name="Mavromatis K."/>
            <person name="Ivanova N."/>
            <person name="Ovchinnikova G."/>
            <person name="Pagani I."/>
            <person name="Daligault H."/>
            <person name="Detter J.C."/>
            <person name="Han C."/>
            <person name="Land M."/>
            <person name="Hauser L."/>
            <person name="Markowitz V."/>
            <person name="Cheng J.-F."/>
            <person name="Hugenholtz P."/>
            <person name="Woyke T."/>
            <person name="Wu D."/>
            <person name="Verbarg S."/>
            <person name="Frueling A."/>
            <person name="Brambilla E."/>
            <person name="Klenk H.-P."/>
            <person name="Eisen J.A."/>
        </authorList>
    </citation>
    <scope>NUCLEOTIDE SEQUENCE</scope>
    <source>
        <strain>DSM 1100</strain>
    </source>
</reference>
<dbReference type="STRING" id="760192.Halhy_1311"/>
<evidence type="ECO:0000313" key="3">
    <source>
        <dbReference type="Proteomes" id="UP000008461"/>
    </source>
</evidence>
<protein>
    <submittedName>
        <fullName evidence="2">Xylose isomerase domain-containing protein TIM barrel</fullName>
    </submittedName>
</protein>